<evidence type="ECO:0000313" key="18">
    <source>
        <dbReference type="Proteomes" id="UP000620124"/>
    </source>
</evidence>
<evidence type="ECO:0000256" key="12">
    <source>
        <dbReference type="SAM" id="Coils"/>
    </source>
</evidence>
<dbReference type="EC" id="3.6.4.13" evidence="2"/>
<dbReference type="PROSITE" id="PS51194">
    <property type="entry name" value="HELICASE_CTER"/>
    <property type="match status" value="1"/>
</dbReference>
<dbReference type="GO" id="GO:0003724">
    <property type="term" value="F:RNA helicase activity"/>
    <property type="evidence" value="ECO:0007669"/>
    <property type="project" value="UniProtKB-EC"/>
</dbReference>
<evidence type="ECO:0000259" key="15">
    <source>
        <dbReference type="PROSITE" id="PS51194"/>
    </source>
</evidence>
<evidence type="ECO:0000256" key="13">
    <source>
        <dbReference type="SAM" id="MobiDB-lite"/>
    </source>
</evidence>
<feature type="domain" description="Helicase ATP-binding" evidence="14">
    <location>
        <begin position="204"/>
        <end position="380"/>
    </location>
</feature>
<dbReference type="InterPro" id="IPR024790">
    <property type="entry name" value="APC4_long_dom"/>
</dbReference>
<evidence type="ECO:0000256" key="2">
    <source>
        <dbReference type="ARBA" id="ARBA00012552"/>
    </source>
</evidence>
<keyword evidence="3" id="KW-0690">Ribosome biogenesis</keyword>
<comment type="catalytic activity">
    <reaction evidence="10">
        <text>ATP + H2O = ADP + phosphate + H(+)</text>
        <dbReference type="Rhea" id="RHEA:13065"/>
        <dbReference type="ChEBI" id="CHEBI:15377"/>
        <dbReference type="ChEBI" id="CHEBI:15378"/>
        <dbReference type="ChEBI" id="CHEBI:30616"/>
        <dbReference type="ChEBI" id="CHEBI:43474"/>
        <dbReference type="ChEBI" id="CHEBI:456216"/>
        <dbReference type="EC" id="3.6.4.13"/>
    </reaction>
</comment>
<dbReference type="GO" id="GO:0005829">
    <property type="term" value="C:cytosol"/>
    <property type="evidence" value="ECO:0007669"/>
    <property type="project" value="TreeGrafter"/>
</dbReference>
<comment type="subcellular location">
    <subcellularLocation>
        <location evidence="1">Nucleus</location>
    </subcellularLocation>
</comment>
<keyword evidence="7" id="KW-0067">ATP-binding</keyword>
<dbReference type="SMART" id="SM00487">
    <property type="entry name" value="DEXDc"/>
    <property type="match status" value="1"/>
</dbReference>
<proteinExistence type="predicted"/>
<dbReference type="InterPro" id="IPR001650">
    <property type="entry name" value="Helicase_C-like"/>
</dbReference>
<evidence type="ECO:0000256" key="11">
    <source>
        <dbReference type="PROSITE-ProRule" id="PRU00552"/>
    </source>
</evidence>
<evidence type="ECO:0000313" key="17">
    <source>
        <dbReference type="EMBL" id="KAF7347817.1"/>
    </source>
</evidence>
<comment type="caution">
    <text evidence="17">The sequence shown here is derived from an EMBL/GenBank/DDBJ whole genome shotgun (WGS) entry which is preliminary data.</text>
</comment>
<keyword evidence="4" id="KW-0547">Nucleotide-binding</keyword>
<dbReference type="Gene3D" id="3.40.50.300">
    <property type="entry name" value="P-loop containing nucleotide triphosphate hydrolases"/>
    <property type="match status" value="2"/>
</dbReference>
<evidence type="ECO:0000256" key="4">
    <source>
        <dbReference type="ARBA" id="ARBA00022741"/>
    </source>
</evidence>
<dbReference type="OrthoDB" id="10259843at2759"/>
<dbReference type="CDD" id="cd17947">
    <property type="entry name" value="DEADc_DDX27"/>
    <property type="match status" value="1"/>
</dbReference>
<dbReference type="InterPro" id="IPR024977">
    <property type="entry name" value="Apc4-like_WD40_dom"/>
</dbReference>
<dbReference type="GO" id="GO:0042254">
    <property type="term" value="P:ribosome biogenesis"/>
    <property type="evidence" value="ECO:0007669"/>
    <property type="project" value="UniProtKB-KW"/>
</dbReference>
<keyword evidence="6" id="KW-0347">Helicase</keyword>
<evidence type="ECO:0000256" key="6">
    <source>
        <dbReference type="ARBA" id="ARBA00022806"/>
    </source>
</evidence>
<dbReference type="GO" id="GO:0016787">
    <property type="term" value="F:hydrolase activity"/>
    <property type="evidence" value="ECO:0007669"/>
    <property type="project" value="UniProtKB-KW"/>
</dbReference>
<keyword evidence="18" id="KW-1185">Reference proteome</keyword>
<dbReference type="PROSITE" id="PS00039">
    <property type="entry name" value="DEAD_ATP_HELICASE"/>
    <property type="match status" value="1"/>
</dbReference>
<keyword evidence="8" id="KW-0694">RNA-binding</keyword>
<evidence type="ECO:0000256" key="9">
    <source>
        <dbReference type="ARBA" id="ARBA00023242"/>
    </source>
</evidence>
<feature type="region of interest" description="Disordered" evidence="13">
    <location>
        <begin position="1"/>
        <end position="26"/>
    </location>
</feature>
<dbReference type="Pfam" id="PF00271">
    <property type="entry name" value="Helicase_C"/>
    <property type="match status" value="1"/>
</dbReference>
<sequence>MDDYILTIDSDVEDNVPSTKTKDDADLNPEFVFDLSGDPYADILGQQTSLDIVKGGTKPEPISVDDIIARRKLGTKRKRAAEEEEDASEDDEASALEDSDEDEDQFDVLHEEDDASDEEDPLASSDEEGTPNEEGDENMSDSSDDESEPETQAEKDRKAAFFDSEITSTEEHSSFLTMNLARPILKAITTLGFLKPTPIQAATIPVALLGKDVVGGAVTGSGKTAAFIIPMLERLLYREKGNKSAATRCLVLVPTRELAVQCFDVGCKLATHTDIRFCLIVGGLSVKSQEVALRSRPDVVIATPGRLIDHIHNSPSFTLDTLDILVLDEADRMLSDGFADELTEIVKSCPTSRQTMLFSATMTDSVDELVRMSLNKPVRLFVDPKRSTARGLVQEFVRVRAGKEAERSALLVTLCKRTFKTNVIIFLRSKKLAHQMRIVFSLLGMKCDELHGDLTQEQRLAALQRFRDGAVDYLMATDLASRGLDIKGIETVINYDMPGQLAQYLHRVGRTARAGKKGRSVTLVGEADRKMLKAAIKHGAEADQIRHRIVPPEAVAKWVEKLEEMKDEISEILKEEKEEKQFRQAEMELKKGQNMIEHEAEIYSRPARTWFQTGKEKLNAEAISKQQYEASAVPGKKGKEQALAADKPKRDKFSGLTRKAKRRKLAMEEDEELGDDRATQAAIRSAKKSARPPKIGIPIPRADAKKSKRSSRKKIAARAGDLLVLVSRLGGRDRMSLWKMQGSKTWEVDVGTDDKSSEQIVGLAWSPDGQSIAVAHDPPRVTLHSVQDGHEERSLVLHVSSVGSGHITDIWWFRTEKTVSVKSIPDIFKRNGLIPGTSHSILRTLPLLDSLQEESQKLTATDLFAFQGSQTRSTPKSSLPDVIKSWPTLNSDPIVASMSPPTKQLDPSNGHLDVADDANLDSILVVTDDAGDIHCFLDGSYHLGPISLGSNLVIPSLFKVPQQPIFIVHPQEIVHEASCTDLSPVYVQLPMLEDRQIRDMARVSSSSRELVWYCMRVVKEMRGVWFGSETLSGARELGPKWIRALEKRQREQFGQQEPTAMLDLTCLLLTGRSSEALSDFLGSAEQMSERGIQKWESSVTEAIVKLRDFSEKRVAPACQRLHLILEEVLGWSLLPQYASFQLITQDIEICIDLTGRAIFIASWLAAVARRELSRFKEFITWIRAETAANTQPDIHNPLRHDILEVNNYLTSGLVVSSIDKWFMGPVPQFNPKELGIVDGNSNLRITIEQARVAVDQTKWQVTTTQNELNHLDRNLDALVQELASRCQRVFDSAAGATSRLLSANGSFFGENEENEFVQYLAMHIPSTSLNRTFLCLARVRFGGKTSQLPPSVGIALLDGMLPAEQEEASPLHLEILDAQFFDDSCVVIVYRIRNQPGRAFIATVGYTELEYQELGPAEYVMIPSREDLMQRAMELWEQGQLASIPISIKGRRELAYGGSGPVSLALNGRVGRRVAGVLDGQGTNMETLDLEADGEQEGDE</sequence>
<dbReference type="InterPro" id="IPR014001">
    <property type="entry name" value="Helicase_ATP-bd"/>
</dbReference>
<feature type="coiled-coil region" evidence="12">
    <location>
        <begin position="555"/>
        <end position="595"/>
    </location>
</feature>
<dbReference type="GO" id="GO:0005634">
    <property type="term" value="C:nucleus"/>
    <property type="evidence" value="ECO:0007669"/>
    <property type="project" value="UniProtKB-SubCell"/>
</dbReference>
<feature type="short sequence motif" description="Q motif" evidence="11">
    <location>
        <begin position="173"/>
        <end position="201"/>
    </location>
</feature>
<dbReference type="PROSITE" id="PS51195">
    <property type="entry name" value="Q_MOTIF"/>
    <property type="match status" value="1"/>
</dbReference>
<dbReference type="GO" id="GO:0005524">
    <property type="term" value="F:ATP binding"/>
    <property type="evidence" value="ECO:0007669"/>
    <property type="project" value="UniProtKB-KW"/>
</dbReference>
<evidence type="ECO:0000259" key="16">
    <source>
        <dbReference type="PROSITE" id="PS51195"/>
    </source>
</evidence>
<keyword evidence="12" id="KW-0175">Coiled coil</keyword>
<dbReference type="PANTHER" id="PTHR47959">
    <property type="entry name" value="ATP-DEPENDENT RNA HELICASE RHLE-RELATED"/>
    <property type="match status" value="1"/>
</dbReference>
<dbReference type="GO" id="GO:0003723">
    <property type="term" value="F:RNA binding"/>
    <property type="evidence" value="ECO:0007669"/>
    <property type="project" value="UniProtKB-KW"/>
</dbReference>
<dbReference type="Pfam" id="PF12894">
    <property type="entry name" value="ANAPC4_WD40"/>
    <property type="match status" value="1"/>
</dbReference>
<dbReference type="SUPFAM" id="SSF52540">
    <property type="entry name" value="P-loop containing nucleoside triphosphate hydrolases"/>
    <property type="match status" value="1"/>
</dbReference>
<dbReference type="Pfam" id="PF00270">
    <property type="entry name" value="DEAD"/>
    <property type="match status" value="1"/>
</dbReference>
<dbReference type="EMBL" id="JACAZI010000012">
    <property type="protein sequence ID" value="KAF7347817.1"/>
    <property type="molecule type" value="Genomic_DNA"/>
</dbReference>
<evidence type="ECO:0000256" key="3">
    <source>
        <dbReference type="ARBA" id="ARBA00022517"/>
    </source>
</evidence>
<dbReference type="Proteomes" id="UP000620124">
    <property type="component" value="Unassembled WGS sequence"/>
</dbReference>
<evidence type="ECO:0000256" key="1">
    <source>
        <dbReference type="ARBA" id="ARBA00004123"/>
    </source>
</evidence>
<dbReference type="SUPFAM" id="SSF69322">
    <property type="entry name" value="Tricorn protease domain 2"/>
    <property type="match status" value="1"/>
</dbReference>
<dbReference type="InterPro" id="IPR027417">
    <property type="entry name" value="P-loop_NTPase"/>
</dbReference>
<dbReference type="InterPro" id="IPR011545">
    <property type="entry name" value="DEAD/DEAH_box_helicase_dom"/>
</dbReference>
<gene>
    <name evidence="17" type="ORF">MVEN_01539200</name>
</gene>
<dbReference type="PANTHER" id="PTHR47959:SF1">
    <property type="entry name" value="ATP-DEPENDENT RNA HELICASE DBPA"/>
    <property type="match status" value="1"/>
</dbReference>
<accession>A0A8H7CTM2</accession>
<evidence type="ECO:0000256" key="10">
    <source>
        <dbReference type="ARBA" id="ARBA00047984"/>
    </source>
</evidence>
<keyword evidence="9" id="KW-0539">Nucleus</keyword>
<dbReference type="GO" id="GO:0010467">
    <property type="term" value="P:gene expression"/>
    <property type="evidence" value="ECO:0007669"/>
    <property type="project" value="UniProtKB-ARBA"/>
</dbReference>
<dbReference type="Pfam" id="PF12896">
    <property type="entry name" value="ANAPC4"/>
    <property type="match status" value="1"/>
</dbReference>
<dbReference type="CDD" id="cd18787">
    <property type="entry name" value="SF2_C_DEAD"/>
    <property type="match status" value="1"/>
</dbReference>
<protein>
    <recommendedName>
        <fullName evidence="2">RNA helicase</fullName>
        <ecNumber evidence="2">3.6.4.13</ecNumber>
    </recommendedName>
</protein>
<feature type="region of interest" description="Disordered" evidence="13">
    <location>
        <begin position="52"/>
        <end position="164"/>
    </location>
</feature>
<feature type="compositionally biased region" description="Basic residues" evidence="13">
    <location>
        <begin position="70"/>
        <end position="79"/>
    </location>
</feature>
<feature type="region of interest" description="Disordered" evidence="13">
    <location>
        <begin position="629"/>
        <end position="713"/>
    </location>
</feature>
<evidence type="ECO:0000256" key="7">
    <source>
        <dbReference type="ARBA" id="ARBA00022840"/>
    </source>
</evidence>
<dbReference type="PROSITE" id="PS51192">
    <property type="entry name" value="HELICASE_ATP_BIND_1"/>
    <property type="match status" value="1"/>
</dbReference>
<feature type="compositionally biased region" description="Acidic residues" evidence="13">
    <location>
        <begin position="82"/>
        <end position="151"/>
    </location>
</feature>
<name>A0A8H7CTM2_9AGAR</name>
<evidence type="ECO:0000256" key="5">
    <source>
        <dbReference type="ARBA" id="ARBA00022801"/>
    </source>
</evidence>
<evidence type="ECO:0000259" key="14">
    <source>
        <dbReference type="PROSITE" id="PS51192"/>
    </source>
</evidence>
<dbReference type="InterPro" id="IPR014014">
    <property type="entry name" value="RNA_helicase_DEAD_Q_motif"/>
</dbReference>
<keyword evidence="5" id="KW-0378">Hydrolase</keyword>
<dbReference type="InterPro" id="IPR050079">
    <property type="entry name" value="DEAD_box_RNA_helicase"/>
</dbReference>
<feature type="domain" description="DEAD-box RNA helicase Q" evidence="16">
    <location>
        <begin position="173"/>
        <end position="201"/>
    </location>
</feature>
<organism evidence="17 18">
    <name type="scientific">Mycena venus</name>
    <dbReference type="NCBI Taxonomy" id="2733690"/>
    <lineage>
        <taxon>Eukaryota</taxon>
        <taxon>Fungi</taxon>
        <taxon>Dikarya</taxon>
        <taxon>Basidiomycota</taxon>
        <taxon>Agaricomycotina</taxon>
        <taxon>Agaricomycetes</taxon>
        <taxon>Agaricomycetidae</taxon>
        <taxon>Agaricales</taxon>
        <taxon>Marasmiineae</taxon>
        <taxon>Mycenaceae</taxon>
        <taxon>Mycena</taxon>
    </lineage>
</organism>
<evidence type="ECO:0000256" key="8">
    <source>
        <dbReference type="ARBA" id="ARBA00022884"/>
    </source>
</evidence>
<dbReference type="SMART" id="SM00490">
    <property type="entry name" value="HELICc"/>
    <property type="match status" value="1"/>
</dbReference>
<dbReference type="InterPro" id="IPR000629">
    <property type="entry name" value="RNA-helicase_DEAD-box_CS"/>
</dbReference>
<feature type="domain" description="Helicase C-terminal" evidence="15">
    <location>
        <begin position="413"/>
        <end position="563"/>
    </location>
</feature>
<reference evidence="17" key="1">
    <citation type="submission" date="2020-05" db="EMBL/GenBank/DDBJ databases">
        <title>Mycena genomes resolve the evolution of fungal bioluminescence.</title>
        <authorList>
            <person name="Tsai I.J."/>
        </authorList>
    </citation>
    <scope>NUCLEOTIDE SEQUENCE</scope>
    <source>
        <strain evidence="17">CCC161011</strain>
    </source>
</reference>